<organism evidence="1 2">
    <name type="scientific">Parageobacillus thermantarcticus</name>
    <dbReference type="NCBI Taxonomy" id="186116"/>
    <lineage>
        <taxon>Bacteria</taxon>
        <taxon>Bacillati</taxon>
        <taxon>Bacillota</taxon>
        <taxon>Bacilli</taxon>
        <taxon>Bacillales</taxon>
        <taxon>Anoxybacillaceae</taxon>
        <taxon>Parageobacillus</taxon>
    </lineage>
</organism>
<protein>
    <submittedName>
        <fullName evidence="1">Uncharacterized protein</fullName>
    </submittedName>
</protein>
<dbReference type="AlphaFoldDB" id="A0A1I0U0S5"/>
<sequence length="65" mass="7566">MKTLDNNETTRFRSLIVSYMQEQLNYYETLEKASVEENLEPFVALITTKCVEESLSQYLQALGLQ</sequence>
<reference evidence="2" key="1">
    <citation type="submission" date="2016-10" db="EMBL/GenBank/DDBJ databases">
        <authorList>
            <person name="Varghese N."/>
            <person name="Submissions S."/>
        </authorList>
    </citation>
    <scope>NUCLEOTIDE SEQUENCE [LARGE SCALE GENOMIC DNA]</scope>
    <source>
        <strain evidence="2">M1</strain>
    </source>
</reference>
<dbReference type="EMBL" id="FOJS01000079">
    <property type="protein sequence ID" value="SFA56746.1"/>
    <property type="molecule type" value="Genomic_DNA"/>
</dbReference>
<gene>
    <name evidence="1" type="ORF">SAMN05192569_10795</name>
</gene>
<keyword evidence="2" id="KW-1185">Reference proteome</keyword>
<dbReference type="RefSeq" id="WP_090952360.1">
    <property type="nucleotide sequence ID" value="NZ_FOJS01000079.1"/>
</dbReference>
<evidence type="ECO:0000313" key="2">
    <source>
        <dbReference type="Proteomes" id="UP000198650"/>
    </source>
</evidence>
<dbReference type="OrthoDB" id="9813719at2"/>
<dbReference type="Proteomes" id="UP000198650">
    <property type="component" value="Unassembled WGS sequence"/>
</dbReference>
<evidence type="ECO:0000313" key="1">
    <source>
        <dbReference type="EMBL" id="SFA56746.1"/>
    </source>
</evidence>
<proteinExistence type="predicted"/>
<accession>A0A1I0U0S5</accession>
<name>A0A1I0U0S5_9BACL</name>